<accession>A0AAD7T3D8</accession>
<reference evidence="21" key="1">
    <citation type="journal article" date="2023" name="Science">
        <title>Genome structures resolve the early diversification of teleost fishes.</title>
        <authorList>
            <person name="Parey E."/>
            <person name="Louis A."/>
            <person name="Montfort J."/>
            <person name="Bouchez O."/>
            <person name="Roques C."/>
            <person name="Iampietro C."/>
            <person name="Lluch J."/>
            <person name="Castinel A."/>
            <person name="Donnadieu C."/>
            <person name="Desvignes T."/>
            <person name="Floi Bucao C."/>
            <person name="Jouanno E."/>
            <person name="Wen M."/>
            <person name="Mejri S."/>
            <person name="Dirks R."/>
            <person name="Jansen H."/>
            <person name="Henkel C."/>
            <person name="Chen W.J."/>
            <person name="Zahm M."/>
            <person name="Cabau C."/>
            <person name="Klopp C."/>
            <person name="Thompson A.W."/>
            <person name="Robinson-Rechavi M."/>
            <person name="Braasch I."/>
            <person name="Lecointre G."/>
            <person name="Bobe J."/>
            <person name="Postlethwait J.H."/>
            <person name="Berthelot C."/>
            <person name="Roest Crollius H."/>
            <person name="Guiguen Y."/>
        </authorList>
    </citation>
    <scope>NUCLEOTIDE SEQUENCE</scope>
    <source>
        <strain evidence="21">NC1722</strain>
    </source>
</reference>
<dbReference type="GO" id="GO:0008270">
    <property type="term" value="F:zinc ion binding"/>
    <property type="evidence" value="ECO:0007669"/>
    <property type="project" value="UniProtKB-KW"/>
</dbReference>
<keyword evidence="7" id="KW-0479">Metal-binding</keyword>
<evidence type="ECO:0000256" key="4">
    <source>
        <dbReference type="ARBA" id="ARBA00022448"/>
    </source>
</evidence>
<comment type="pathway">
    <text evidence="2">Protein modification; protein ubiquitination.</text>
</comment>
<evidence type="ECO:0000256" key="18">
    <source>
        <dbReference type="ARBA" id="ARBA00034543"/>
    </source>
</evidence>
<keyword evidence="10" id="KW-0862">Zinc</keyword>
<evidence type="ECO:0000256" key="7">
    <source>
        <dbReference type="ARBA" id="ARBA00022723"/>
    </source>
</evidence>
<comment type="similarity">
    <text evidence="3">Belongs to the pex2/pex10/pex12 family.</text>
</comment>
<proteinExistence type="inferred from homology"/>
<dbReference type="InterPro" id="IPR045859">
    <property type="entry name" value="RING-HC_PEX2"/>
</dbReference>
<evidence type="ECO:0000256" key="2">
    <source>
        <dbReference type="ARBA" id="ARBA00004906"/>
    </source>
</evidence>
<dbReference type="PROSITE" id="PS50089">
    <property type="entry name" value="ZF_RING_2"/>
    <property type="match status" value="1"/>
</dbReference>
<evidence type="ECO:0000256" key="5">
    <source>
        <dbReference type="ARBA" id="ARBA00022679"/>
    </source>
</evidence>
<feature type="domain" description="RING-type" evidence="20">
    <location>
        <begin position="290"/>
        <end position="329"/>
    </location>
</feature>
<dbReference type="InterPro" id="IPR017907">
    <property type="entry name" value="Znf_RING_CS"/>
</dbReference>
<evidence type="ECO:0000256" key="16">
    <source>
        <dbReference type="ARBA" id="ARBA00034438"/>
    </source>
</evidence>
<evidence type="ECO:0000256" key="12">
    <source>
        <dbReference type="ARBA" id="ARBA00022989"/>
    </source>
</evidence>
<dbReference type="AlphaFoldDB" id="A0AAD7T3D8"/>
<dbReference type="InterPro" id="IPR001841">
    <property type="entry name" value="Znf_RING"/>
</dbReference>
<gene>
    <name evidence="21" type="ORF">AAFF_G00094660</name>
</gene>
<keyword evidence="9" id="KW-0833">Ubl conjugation pathway</keyword>
<dbReference type="EMBL" id="JAINUG010000016">
    <property type="protein sequence ID" value="KAJ8413470.1"/>
    <property type="molecule type" value="Genomic_DNA"/>
</dbReference>
<keyword evidence="11" id="KW-0653">Protein transport</keyword>
<dbReference type="EC" id="2.3.2.36" evidence="17"/>
<dbReference type="Gene3D" id="3.30.40.10">
    <property type="entry name" value="Zinc/RING finger domain, C3HC4 (zinc finger)"/>
    <property type="match status" value="1"/>
</dbReference>
<evidence type="ECO:0000256" key="6">
    <source>
        <dbReference type="ARBA" id="ARBA00022692"/>
    </source>
</evidence>
<evidence type="ECO:0000256" key="9">
    <source>
        <dbReference type="ARBA" id="ARBA00022786"/>
    </source>
</evidence>
<dbReference type="PANTHER" id="PTHR48178:SF1">
    <property type="entry name" value="PEROXISOME BIOGENESIS FACTOR 2"/>
    <property type="match status" value="1"/>
</dbReference>
<organism evidence="21 22">
    <name type="scientific">Aldrovandia affinis</name>
    <dbReference type="NCBI Taxonomy" id="143900"/>
    <lineage>
        <taxon>Eukaryota</taxon>
        <taxon>Metazoa</taxon>
        <taxon>Chordata</taxon>
        <taxon>Craniata</taxon>
        <taxon>Vertebrata</taxon>
        <taxon>Euteleostomi</taxon>
        <taxon>Actinopterygii</taxon>
        <taxon>Neopterygii</taxon>
        <taxon>Teleostei</taxon>
        <taxon>Notacanthiformes</taxon>
        <taxon>Halosauridae</taxon>
        <taxon>Aldrovandia</taxon>
    </lineage>
</organism>
<evidence type="ECO:0000256" key="11">
    <source>
        <dbReference type="ARBA" id="ARBA00022927"/>
    </source>
</evidence>
<dbReference type="GO" id="GO:0061630">
    <property type="term" value="F:ubiquitin protein ligase activity"/>
    <property type="evidence" value="ECO:0007669"/>
    <property type="project" value="UniProtKB-EC"/>
</dbReference>
<comment type="catalytic activity">
    <reaction evidence="16">
        <text>[E2 ubiquitin-conjugating enzyme]-S-ubiquitinyl-L-cysteine + [acceptor protein]-L-cysteine = [E2 ubiquitin-conjugating enzyme]-L-cysteine + [acceptor protein]-S-ubiquitinyl-L-cysteine.</text>
        <dbReference type="EC" id="2.3.2.36"/>
    </reaction>
</comment>
<dbReference type="InterPro" id="IPR025654">
    <property type="entry name" value="PEX2/10"/>
</dbReference>
<evidence type="ECO:0000256" key="13">
    <source>
        <dbReference type="ARBA" id="ARBA00023136"/>
    </source>
</evidence>
<evidence type="ECO:0000256" key="10">
    <source>
        <dbReference type="ARBA" id="ARBA00022833"/>
    </source>
</evidence>
<keyword evidence="13" id="KW-0472">Membrane</keyword>
<evidence type="ECO:0000313" key="21">
    <source>
        <dbReference type="EMBL" id="KAJ8413470.1"/>
    </source>
</evidence>
<keyword evidence="6" id="KW-0812">Transmembrane</keyword>
<dbReference type="CDD" id="cd16526">
    <property type="entry name" value="RING-HC_PEX2"/>
    <property type="match status" value="1"/>
</dbReference>
<dbReference type="PANTHER" id="PTHR48178">
    <property type="entry name" value="PEROXISOME BIOGENESIS FACTOR 2"/>
    <property type="match status" value="1"/>
</dbReference>
<dbReference type="SUPFAM" id="SSF57850">
    <property type="entry name" value="RING/U-box"/>
    <property type="match status" value="1"/>
</dbReference>
<dbReference type="GO" id="GO:0005778">
    <property type="term" value="C:peroxisomal membrane"/>
    <property type="evidence" value="ECO:0007669"/>
    <property type="project" value="UniProtKB-SubCell"/>
</dbReference>
<dbReference type="Pfam" id="PF04757">
    <property type="entry name" value="Pex2_Pex12"/>
    <property type="match status" value="1"/>
</dbReference>
<name>A0AAD7T3D8_9TELE</name>
<comment type="subcellular location">
    <subcellularLocation>
        <location evidence="1">Peroxisome membrane</location>
        <topology evidence="1">Multi-pass membrane protein</topology>
    </subcellularLocation>
</comment>
<evidence type="ECO:0000256" key="15">
    <source>
        <dbReference type="ARBA" id="ARBA00032511"/>
    </source>
</evidence>
<keyword evidence="4" id="KW-0813">Transport</keyword>
<protein>
    <recommendedName>
        <fullName evidence="18">Peroxisome biogenesis factor 2</fullName>
        <ecNumber evidence="17">2.3.2.36</ecNumber>
    </recommendedName>
    <alternativeName>
        <fullName evidence="15">Peroxin-2</fullName>
    </alternativeName>
</protein>
<dbReference type="InterPro" id="IPR006845">
    <property type="entry name" value="Pex_N"/>
</dbReference>
<evidence type="ECO:0000256" key="19">
    <source>
        <dbReference type="PROSITE-ProRule" id="PRU00175"/>
    </source>
</evidence>
<dbReference type="Proteomes" id="UP001221898">
    <property type="component" value="Unassembled WGS sequence"/>
</dbReference>
<evidence type="ECO:0000256" key="3">
    <source>
        <dbReference type="ARBA" id="ARBA00008704"/>
    </source>
</evidence>
<evidence type="ECO:0000259" key="20">
    <source>
        <dbReference type="PROSITE" id="PS50089"/>
    </source>
</evidence>
<keyword evidence="8 19" id="KW-0863">Zinc-finger</keyword>
<evidence type="ECO:0000256" key="14">
    <source>
        <dbReference type="ARBA" id="ARBA00023140"/>
    </source>
</evidence>
<dbReference type="PROSITE" id="PS00518">
    <property type="entry name" value="ZF_RING_1"/>
    <property type="match status" value="1"/>
</dbReference>
<sequence>MDTEDPLEPPLCIMFAGVAVKPKVKRVRPPSVPSIRNLPPRCGMSLSPVPSPPWYDVPSVTDEAGGGGRSTEEGSSTLTPVLRISQLDAFELDGALEQLPELKALLQLLVWRFTIYSRSATVGQSLLNIRYKNDLSRAQRYRPMSRWQKLWFALCTVGERWLTERSHGLFLNRPAESGVHQARRALAFLTGIAKVAGLLNFLVFLQRGRFPTLTERLLGVRAVFCRPQGVRDVGFQYVNRELLWHGFAEFLIFLFPLVNTRRLRASVRSLFSPAGGVGGDATEAAHCTECALCGEWPTMPHTVGCSHVFCYYCVKSHAIADAYLSCPKCGSEARSVEPVKMQNHVFEATSIQISRWPADPFPLRRNPPTYSFTGTPFLLPSSEPALAKPSTITPGGPSLAELFHQGLPECASASGLLIAPPSISPGCERESARCVKKPLPARVIYRPPPGRARRSTPSFCSRPICEFQLRELGTSSKWRLYARRLLHIWLLGPRALDHMM</sequence>
<keyword evidence="22" id="KW-1185">Reference proteome</keyword>
<evidence type="ECO:0000313" key="22">
    <source>
        <dbReference type="Proteomes" id="UP001221898"/>
    </source>
</evidence>
<dbReference type="SMART" id="SM00184">
    <property type="entry name" value="RING"/>
    <property type="match status" value="1"/>
</dbReference>
<keyword evidence="5" id="KW-0808">Transferase</keyword>
<dbReference type="GO" id="GO:0016558">
    <property type="term" value="P:protein import into peroxisome matrix"/>
    <property type="evidence" value="ECO:0007669"/>
    <property type="project" value="InterPro"/>
</dbReference>
<keyword evidence="12" id="KW-1133">Transmembrane helix</keyword>
<comment type="caution">
    <text evidence="21">The sequence shown here is derived from an EMBL/GenBank/DDBJ whole genome shotgun (WGS) entry which is preliminary data.</text>
</comment>
<evidence type="ECO:0000256" key="8">
    <source>
        <dbReference type="ARBA" id="ARBA00022771"/>
    </source>
</evidence>
<evidence type="ECO:0000256" key="17">
    <source>
        <dbReference type="ARBA" id="ARBA00034523"/>
    </source>
</evidence>
<dbReference type="InterPro" id="IPR013083">
    <property type="entry name" value="Znf_RING/FYVE/PHD"/>
</dbReference>
<evidence type="ECO:0000256" key="1">
    <source>
        <dbReference type="ARBA" id="ARBA00004585"/>
    </source>
</evidence>
<keyword evidence="14" id="KW-0576">Peroxisome</keyword>